<name>A0AA49GJ48_9BACT</name>
<proteinExistence type="predicted"/>
<organism evidence="2">
    <name type="scientific">Marivirga arenosa</name>
    <dbReference type="NCBI Taxonomy" id="3059076"/>
    <lineage>
        <taxon>Bacteria</taxon>
        <taxon>Pseudomonadati</taxon>
        <taxon>Bacteroidota</taxon>
        <taxon>Cytophagia</taxon>
        <taxon>Cytophagales</taxon>
        <taxon>Marivirgaceae</taxon>
        <taxon>Marivirga</taxon>
    </lineage>
</organism>
<protein>
    <submittedName>
        <fullName evidence="2">Type I restriction enzyme HsdR N-terminal domain-containing protein</fullName>
    </submittedName>
</protein>
<evidence type="ECO:0000259" key="1">
    <source>
        <dbReference type="Pfam" id="PF13588"/>
    </source>
</evidence>
<accession>A0AA49GJ48</accession>
<sequence>MQKLNLPPYDVNLRKMGGKIHIFDPIRKKFLVLTPEEWVRQHFLQFLLHHKNYPASLIKMESGLKYHERNKRTDLIAFDRNMEPLLLVECKAPDVKITKKTFTQITNYYSQFQAKYMIVTNGLDHYCFRPNEKEIVFEEEIPTFKSDNS</sequence>
<reference evidence="2" key="1">
    <citation type="submission" date="2023-08" db="EMBL/GenBank/DDBJ databases">
        <title>Comparative genomics and taxonomic characterization of three novel marine species of genus Marivirga.</title>
        <authorList>
            <person name="Muhammad N."/>
            <person name="Kim S.-G."/>
        </authorList>
    </citation>
    <scope>NUCLEOTIDE SEQUENCE</scope>
    <source>
        <strain evidence="2">BKB1-2</strain>
    </source>
</reference>
<dbReference type="InterPro" id="IPR029464">
    <property type="entry name" value="HSDR_N"/>
</dbReference>
<feature type="domain" description="Type I restriction enzyme R protein N-terminal" evidence="1">
    <location>
        <begin position="35"/>
        <end position="142"/>
    </location>
</feature>
<dbReference type="RefSeq" id="WP_322348279.1">
    <property type="nucleotide sequence ID" value="NZ_CP129968.2"/>
</dbReference>
<evidence type="ECO:0000313" key="2">
    <source>
        <dbReference type="EMBL" id="WKK81296.2"/>
    </source>
</evidence>
<gene>
    <name evidence="2" type="ORF">QYS47_02775</name>
</gene>
<dbReference type="EMBL" id="CP129968">
    <property type="protein sequence ID" value="WKK81296.2"/>
    <property type="molecule type" value="Genomic_DNA"/>
</dbReference>
<dbReference type="Pfam" id="PF13588">
    <property type="entry name" value="HSDR_N_2"/>
    <property type="match status" value="1"/>
</dbReference>
<dbReference type="AlphaFoldDB" id="A0AA49GJ48"/>
<dbReference type="KEGG" id="marp:QYS47_02775"/>
<dbReference type="Proteomes" id="UP001232019">
    <property type="component" value="Chromosome"/>
</dbReference>